<dbReference type="EMBL" id="SDPL01000264">
    <property type="protein sequence ID" value="RXZ46002.1"/>
    <property type="molecule type" value="Genomic_DNA"/>
</dbReference>
<protein>
    <submittedName>
        <fullName evidence="1">Uncharacterized protein</fullName>
    </submittedName>
</protein>
<keyword evidence="2" id="KW-1185">Reference proteome</keyword>
<dbReference type="AlphaFoldDB" id="A0A4Q2JEN2"/>
<name>A0A4Q2JEN2_9MICO</name>
<dbReference type="Proteomes" id="UP000292881">
    <property type="component" value="Unassembled WGS sequence"/>
</dbReference>
<sequence length="126" mass="13884">MIIAIFRRRLRDGATFDDFISAWEADKGFGVPARVFNAVSVDDSREILSVGFVDIVADDLEADVAHVSLQEAVRHSRIDEVIESTLLHAYYDLQTEHDFTADPRTVEIGSLTSMLSALAPKSSASD</sequence>
<reference evidence="1 2" key="1">
    <citation type="submission" date="2019-01" db="EMBL/GenBank/DDBJ databases">
        <authorList>
            <person name="Li J."/>
        </authorList>
    </citation>
    <scope>NUCLEOTIDE SEQUENCE [LARGE SCALE GENOMIC DNA]</scope>
    <source>
        <strain evidence="1 2">CGMCC 4.7180</strain>
    </source>
</reference>
<organism evidence="1 2">
    <name type="scientific">Agromyces binzhouensis</name>
    <dbReference type="NCBI Taxonomy" id="1817495"/>
    <lineage>
        <taxon>Bacteria</taxon>
        <taxon>Bacillati</taxon>
        <taxon>Actinomycetota</taxon>
        <taxon>Actinomycetes</taxon>
        <taxon>Micrococcales</taxon>
        <taxon>Microbacteriaceae</taxon>
        <taxon>Agromyces</taxon>
    </lineage>
</organism>
<proteinExistence type="predicted"/>
<evidence type="ECO:0000313" key="2">
    <source>
        <dbReference type="Proteomes" id="UP000292881"/>
    </source>
</evidence>
<evidence type="ECO:0000313" key="1">
    <source>
        <dbReference type="EMBL" id="RXZ46002.1"/>
    </source>
</evidence>
<dbReference type="RefSeq" id="WP_129235268.1">
    <property type="nucleotide sequence ID" value="NZ_SDPL01000264.1"/>
</dbReference>
<accession>A0A4Q2JEN2</accession>
<comment type="caution">
    <text evidence="1">The sequence shown here is derived from an EMBL/GenBank/DDBJ whole genome shotgun (WGS) entry which is preliminary data.</text>
</comment>
<gene>
    <name evidence="1" type="ORF">ESO86_12190</name>
</gene>
<dbReference type="OrthoDB" id="3693527at2"/>